<organism evidence="1 2">
    <name type="scientific">Streptomyces amritsarensis</name>
    <dbReference type="NCBI Taxonomy" id="681158"/>
    <lineage>
        <taxon>Bacteria</taxon>
        <taxon>Bacillati</taxon>
        <taxon>Actinomycetota</taxon>
        <taxon>Actinomycetes</taxon>
        <taxon>Kitasatosporales</taxon>
        <taxon>Streptomycetaceae</taxon>
        <taxon>Streptomyces</taxon>
    </lineage>
</organism>
<keyword evidence="2" id="KW-1185">Reference proteome</keyword>
<dbReference type="Proteomes" id="UP000187151">
    <property type="component" value="Unassembled WGS sequence"/>
</dbReference>
<evidence type="ECO:0000313" key="1">
    <source>
        <dbReference type="EMBL" id="OLZ63205.1"/>
    </source>
</evidence>
<sequence>MESSEVTIPPAAGGYPGRAVAVAECPAGETRTGGGAVVTAGNSYADRYHLTASAPISGERWWAFATNSDPSNAGTLKAYAICAKVVKNPTLTTP</sequence>
<dbReference type="EMBL" id="MQUR01000051">
    <property type="protein sequence ID" value="OLZ63205.1"/>
    <property type="molecule type" value="Genomic_DNA"/>
</dbReference>
<gene>
    <name evidence="1" type="ORF">AVW11_21175</name>
</gene>
<protein>
    <submittedName>
        <fullName evidence="1">Uncharacterized protein</fullName>
    </submittedName>
</protein>
<accession>A0ABX3G338</accession>
<reference evidence="1 2" key="1">
    <citation type="submission" date="2016-01" db="EMBL/GenBank/DDBJ databases">
        <title>Streptomyces amritsarensis strain MTCC 11845 genome sequencing and assembly.</title>
        <authorList>
            <person name="Sharma D."/>
            <person name="Nair G.R."/>
            <person name="Kaur G."/>
            <person name="Manhas R.K."/>
            <person name="Mayilraj S."/>
        </authorList>
    </citation>
    <scope>NUCLEOTIDE SEQUENCE [LARGE SCALE GENOMIC DNA]</scope>
    <source>
        <strain evidence="1 2">MTCC 11845</strain>
    </source>
</reference>
<comment type="caution">
    <text evidence="1">The sequence shown here is derived from an EMBL/GenBank/DDBJ whole genome shotgun (WGS) entry which is preliminary data.</text>
</comment>
<proteinExistence type="predicted"/>
<evidence type="ECO:0000313" key="2">
    <source>
        <dbReference type="Proteomes" id="UP000187151"/>
    </source>
</evidence>
<name>A0ABX3G338_9ACTN</name>
<dbReference type="RefSeq" id="WP_060178276.1">
    <property type="nucleotide sequence ID" value="NZ_MQUR01000051.1"/>
</dbReference>